<evidence type="ECO:0000256" key="7">
    <source>
        <dbReference type="ARBA" id="ARBA00023065"/>
    </source>
</evidence>
<dbReference type="AlphaFoldDB" id="A0A6I6DM19"/>
<feature type="transmembrane region" description="Helical" evidence="9">
    <location>
        <begin position="553"/>
        <end position="571"/>
    </location>
</feature>
<feature type="transmembrane region" description="Helical" evidence="9">
    <location>
        <begin position="486"/>
        <end position="513"/>
    </location>
</feature>
<feature type="transmembrane region" description="Helical" evidence="9">
    <location>
        <begin position="577"/>
        <end position="597"/>
    </location>
</feature>
<feature type="site" description="Determinant of potassium dependence" evidence="9">
    <location>
        <position position="448"/>
    </location>
</feature>
<dbReference type="KEGG" id="salq:SYNTR_1757"/>
<dbReference type="InterPro" id="IPR004131">
    <property type="entry name" value="PPase-energised_H-pump"/>
</dbReference>
<feature type="transmembrane region" description="Helical" evidence="9">
    <location>
        <begin position="644"/>
        <end position="661"/>
    </location>
</feature>
<evidence type="ECO:0000256" key="8">
    <source>
        <dbReference type="ARBA" id="ARBA00023136"/>
    </source>
</evidence>
<dbReference type="GO" id="GO:0030955">
    <property type="term" value="F:potassium ion binding"/>
    <property type="evidence" value="ECO:0007669"/>
    <property type="project" value="UniProtKB-UniRule"/>
</dbReference>
<dbReference type="NCBIfam" id="NF001953">
    <property type="entry name" value="PRK00733.2-1"/>
    <property type="match status" value="1"/>
</dbReference>
<proteinExistence type="inferred from homology"/>
<evidence type="ECO:0000256" key="1">
    <source>
        <dbReference type="ARBA" id="ARBA00004127"/>
    </source>
</evidence>
<dbReference type="NCBIfam" id="TIGR01104">
    <property type="entry name" value="V_PPase"/>
    <property type="match status" value="1"/>
</dbReference>
<comment type="similarity">
    <text evidence="9">Belongs to the H(+)-translocating pyrophosphatase (TC 3.A.10) family. K(+)-stimulated subfamily.</text>
</comment>
<keyword evidence="11" id="KW-1185">Reference proteome</keyword>
<reference evidence="11" key="1">
    <citation type="journal article" date="2019" name="Microbiology">
        <title>Complete Genome Sequence of an Uncultured Bacterium of the Candidate Phylum Bipolaricaulota.</title>
        <authorList>
            <person name="Kadnikov V.V."/>
            <person name="Mardanov A.V."/>
            <person name="Beletsky A.V."/>
            <person name="Frank Y.A."/>
            <person name="Karnachuk O.V."/>
            <person name="Ravin N.V."/>
        </authorList>
    </citation>
    <scope>NUCLEOTIDE SEQUENCE [LARGE SCALE GENOMIC DNA]</scope>
</reference>
<keyword evidence="2 9" id="KW-0813">Transport</keyword>
<evidence type="ECO:0000256" key="2">
    <source>
        <dbReference type="ARBA" id="ARBA00022448"/>
    </source>
</evidence>
<protein>
    <recommendedName>
        <fullName evidence="9">Putative K(+)-stimulated pyrophosphate-energized sodium pump</fullName>
        <ecNumber evidence="9">7.2.3.1</ecNumber>
    </recommendedName>
    <alternativeName>
        <fullName evidence="9">Membrane-bound sodium-translocating pyrophosphatase</fullName>
    </alternativeName>
    <alternativeName>
        <fullName evidence="9">Pyrophosphate-energized inorganic pyrophosphatase</fullName>
        <shortName evidence="9">Na(+)-PPase</shortName>
    </alternativeName>
</protein>
<keyword evidence="8 9" id="KW-0472">Membrane</keyword>
<dbReference type="OrthoDB" id="9808652at2"/>
<feature type="transmembrane region" description="Helical" evidence="9">
    <location>
        <begin position="58"/>
        <end position="76"/>
    </location>
</feature>
<sequence length="662" mass="67485">MEGLVYFAPAGGALALLFALYLTSRVKKADTGTPHMFEISEAINEGAMAFLNRQYRNLSLFVLAVFIILVITPIGWQTAICFLVGAICSALAGYIGMNIATKANVRTAHAARTSQNEALGIAFSGGAVMGMSVAGMGLLGLGILYLIFGDPTIVNGFALGASSIALFARVGGGIFTKAADVGADLVGKIEAGIPEDDPRNPATIADNVGDNVGDVAGMGADLFESYVGSIIAAMTLGAVLMSTMPEVGIGALLLPLIIAAGGIVASIIGTFFVRTDENTNPMKALNLGTGVAAVIMVAIAFFAVRYLLPADMGNVFYALLAGLIVGVAIGKITEYYTSDEYGPTQQISEASKTGPATNIIAGLGVGMISTLFPILLICIAIIIAFAVGGVYGIALAAVGMLATIGMVVAVDAYGPIADNAGGIAEMAELPPEVRETTDKLDSVGNTTAAIGKGFAIGSAALTALALLTAFAQVAGIDAVNLLEPTVIVALLFGAMLPFFFCALTLGAVGRAAAEMVEEVRRQFREIKGLMEGEAKADYARCVDISTASSLKEMIFPGLIAVIAPIAVGLLLGPEALAGMLAGALASGVCLAIMLANAGGAWDNAKKFIEAGNHGGKGSEAHEAGIVGDTVGDPCKDTSGPSINILIKLMSIVSLVFVPLFVL</sequence>
<dbReference type="EC" id="7.2.3.1" evidence="9"/>
<evidence type="ECO:0000256" key="6">
    <source>
        <dbReference type="ARBA" id="ARBA00022989"/>
    </source>
</evidence>
<comment type="caution">
    <text evidence="9">Lacks conserved residue(s) required for the propagation of feature annotation.</text>
</comment>
<dbReference type="RefSeq" id="WP_156204145.1">
    <property type="nucleotide sequence ID" value="NZ_CP046457.1"/>
</dbReference>
<comment type="subunit">
    <text evidence="9">Homodimer.</text>
</comment>
<dbReference type="GO" id="GO:0012505">
    <property type="term" value="C:endomembrane system"/>
    <property type="evidence" value="ECO:0007669"/>
    <property type="project" value="UniProtKB-SubCell"/>
</dbReference>
<dbReference type="GO" id="GO:0006814">
    <property type="term" value="P:sodium ion transport"/>
    <property type="evidence" value="ECO:0007669"/>
    <property type="project" value="UniProtKB-UniRule"/>
</dbReference>
<feature type="transmembrane region" description="Helical" evidence="9">
    <location>
        <begin position="391"/>
        <end position="410"/>
    </location>
</feature>
<dbReference type="PANTHER" id="PTHR31998">
    <property type="entry name" value="K(+)-INSENSITIVE PYROPHOSPHATE-ENERGIZED PROTON PUMP"/>
    <property type="match status" value="1"/>
</dbReference>
<keyword evidence="6 9" id="KW-1133">Transmembrane helix</keyword>
<feature type="transmembrane region" description="Helical" evidence="9">
    <location>
        <begin position="285"/>
        <end position="308"/>
    </location>
</feature>
<keyword evidence="9" id="KW-0630">Potassium</keyword>
<dbReference type="GO" id="GO:0000287">
    <property type="term" value="F:magnesium ion binding"/>
    <property type="evidence" value="ECO:0007669"/>
    <property type="project" value="UniProtKB-UniRule"/>
</dbReference>
<comment type="activity regulation">
    <text evidence="9">Requires K(+) for maximal activity.</text>
</comment>
<feature type="transmembrane region" description="Helical" evidence="9">
    <location>
        <begin position="153"/>
        <end position="170"/>
    </location>
</feature>
<feature type="transmembrane region" description="Helical" evidence="9">
    <location>
        <begin position="314"/>
        <end position="337"/>
    </location>
</feature>
<dbReference type="PIRSF" id="PIRSF001265">
    <property type="entry name" value="H+-PPase"/>
    <property type="match status" value="1"/>
</dbReference>
<comment type="catalytic activity">
    <reaction evidence="9">
        <text>Na(+)(in) + diphosphate + H2O = Na(+)(out) + 2 phosphate + H(+)</text>
        <dbReference type="Rhea" id="RHEA:57884"/>
        <dbReference type="ChEBI" id="CHEBI:15377"/>
        <dbReference type="ChEBI" id="CHEBI:15378"/>
        <dbReference type="ChEBI" id="CHEBI:29101"/>
        <dbReference type="ChEBI" id="CHEBI:33019"/>
        <dbReference type="ChEBI" id="CHEBI:43474"/>
        <dbReference type="EC" id="7.2.3.1"/>
    </reaction>
</comment>
<keyword evidence="9" id="KW-1003">Cell membrane</keyword>
<dbReference type="GO" id="GO:0005886">
    <property type="term" value="C:plasma membrane"/>
    <property type="evidence" value="ECO:0007669"/>
    <property type="project" value="UniProtKB-SubCell"/>
</dbReference>
<comment type="cofactor">
    <cofactor evidence="9">
        <name>Mg(2+)</name>
        <dbReference type="ChEBI" id="CHEBI:18420"/>
    </cofactor>
</comment>
<keyword evidence="9" id="KW-0915">Sodium</keyword>
<dbReference type="Pfam" id="PF03030">
    <property type="entry name" value="H_PPase"/>
    <property type="match status" value="1"/>
</dbReference>
<feature type="transmembrane region" description="Helical" evidence="9">
    <location>
        <begin position="82"/>
        <end position="100"/>
    </location>
</feature>
<evidence type="ECO:0000256" key="9">
    <source>
        <dbReference type="HAMAP-Rule" id="MF_01129"/>
    </source>
</evidence>
<organism evidence="10 11">
    <name type="scientific">Candidatus Syntrophocurvum alkaliphilum</name>
    <dbReference type="NCBI Taxonomy" id="2293317"/>
    <lineage>
        <taxon>Bacteria</taxon>
        <taxon>Bacillati</taxon>
        <taxon>Bacillota</taxon>
        <taxon>Clostridia</taxon>
        <taxon>Eubacteriales</taxon>
        <taxon>Syntrophomonadaceae</taxon>
        <taxon>Candidatus Syntrophocurvum</taxon>
    </lineage>
</organism>
<feature type="transmembrane region" description="Helical" evidence="9">
    <location>
        <begin position="249"/>
        <end position="273"/>
    </location>
</feature>
<keyword evidence="5 9" id="KW-1278">Translocase</keyword>
<keyword evidence="4 9" id="KW-0460">Magnesium</keyword>
<dbReference type="EMBL" id="CP046457">
    <property type="protein sequence ID" value="QGU00351.1"/>
    <property type="molecule type" value="Genomic_DNA"/>
</dbReference>
<keyword evidence="3 9" id="KW-0812">Transmembrane</keyword>
<dbReference type="GO" id="GO:0004427">
    <property type="term" value="F:inorganic diphosphate phosphatase activity"/>
    <property type="evidence" value="ECO:0007669"/>
    <property type="project" value="UniProtKB-UniRule"/>
</dbReference>
<evidence type="ECO:0000313" key="10">
    <source>
        <dbReference type="EMBL" id="QGU00351.1"/>
    </source>
</evidence>
<evidence type="ECO:0000256" key="4">
    <source>
        <dbReference type="ARBA" id="ARBA00022842"/>
    </source>
</evidence>
<dbReference type="GO" id="GO:0009678">
    <property type="term" value="F:diphosphate hydrolysis-driven proton transmembrane transporter activity"/>
    <property type="evidence" value="ECO:0007669"/>
    <property type="project" value="UniProtKB-UniRule"/>
</dbReference>
<evidence type="ECO:0000313" key="11">
    <source>
        <dbReference type="Proteomes" id="UP000426444"/>
    </source>
</evidence>
<dbReference type="NCBIfam" id="NF001960">
    <property type="entry name" value="PRK00733.3-5"/>
    <property type="match status" value="1"/>
</dbReference>
<feature type="transmembrane region" description="Helical" evidence="9">
    <location>
        <begin position="358"/>
        <end position="385"/>
    </location>
</feature>
<dbReference type="HAMAP" id="MF_01129">
    <property type="entry name" value="PPase_energized_pump"/>
    <property type="match status" value="1"/>
</dbReference>
<feature type="transmembrane region" description="Helical" evidence="9">
    <location>
        <begin position="226"/>
        <end position="243"/>
    </location>
</feature>
<gene>
    <name evidence="9" type="primary">hppA</name>
    <name evidence="10" type="ORF">SYNTR_1757</name>
</gene>
<keyword evidence="9" id="KW-0739">Sodium transport</keyword>
<accession>A0A6I6DM19</accession>
<evidence type="ECO:0000256" key="5">
    <source>
        <dbReference type="ARBA" id="ARBA00022967"/>
    </source>
</evidence>
<name>A0A6I6DM19_9FIRM</name>
<evidence type="ECO:0000256" key="3">
    <source>
        <dbReference type="ARBA" id="ARBA00022692"/>
    </source>
</evidence>
<feature type="transmembrane region" description="Helical" evidence="9">
    <location>
        <begin position="6"/>
        <end position="23"/>
    </location>
</feature>
<comment type="subcellular location">
    <subcellularLocation>
        <location evidence="9">Cell membrane</location>
        <topology evidence="9">Multi-pass membrane protein</topology>
    </subcellularLocation>
    <subcellularLocation>
        <location evidence="1">Endomembrane system</location>
        <topology evidence="1">Multi-pass membrane protein</topology>
    </subcellularLocation>
</comment>
<comment type="function">
    <text evidence="9">Sodium pump that utilizes the energy of pyrophosphate hydrolysis as the driving force for Na(+) movement across the membrane.</text>
</comment>
<keyword evidence="7 9" id="KW-0406">Ion transport</keyword>
<feature type="transmembrane region" description="Helical" evidence="9">
    <location>
        <begin position="121"/>
        <end position="147"/>
    </location>
</feature>
<dbReference type="Proteomes" id="UP000426444">
    <property type="component" value="Chromosome"/>
</dbReference>
<feature type="transmembrane region" description="Helical" evidence="9">
    <location>
        <begin position="454"/>
        <end position="474"/>
    </location>
</feature>